<dbReference type="InterPro" id="IPR014284">
    <property type="entry name" value="RNA_pol_sigma-70_dom"/>
</dbReference>
<evidence type="ECO:0008006" key="9">
    <source>
        <dbReference type="Google" id="ProtNLM"/>
    </source>
</evidence>
<dbReference type="EMBL" id="AWFB01000043">
    <property type="protein sequence ID" value="RAN31885.1"/>
    <property type="molecule type" value="Genomic_DNA"/>
</dbReference>
<dbReference type="Pfam" id="PF08281">
    <property type="entry name" value="Sigma70_r4_2"/>
    <property type="match status" value="1"/>
</dbReference>
<dbReference type="NCBIfam" id="TIGR02937">
    <property type="entry name" value="sigma70-ECF"/>
    <property type="match status" value="1"/>
</dbReference>
<dbReference type="Proteomes" id="UP000249123">
    <property type="component" value="Unassembled WGS sequence"/>
</dbReference>
<evidence type="ECO:0000256" key="4">
    <source>
        <dbReference type="ARBA" id="ARBA00023163"/>
    </source>
</evidence>
<comment type="caution">
    <text evidence="7">The sequence shown here is derived from an EMBL/GenBank/DDBJ whole genome shotgun (WGS) entry which is preliminary data.</text>
</comment>
<keyword evidence="4" id="KW-0804">Transcription</keyword>
<accession>A0A062TZX3</accession>
<dbReference type="OrthoDB" id="7268940at2"/>
<evidence type="ECO:0000256" key="1">
    <source>
        <dbReference type="ARBA" id="ARBA00010641"/>
    </source>
</evidence>
<evidence type="ECO:0000259" key="6">
    <source>
        <dbReference type="Pfam" id="PF08281"/>
    </source>
</evidence>
<protein>
    <recommendedName>
        <fullName evidence="9">RNA polymerase sigma factor 70 region 4 type 2 domain-containing protein</fullName>
    </recommendedName>
</protein>
<dbReference type="SUPFAM" id="SSF88659">
    <property type="entry name" value="Sigma3 and sigma4 domains of RNA polymerase sigma factors"/>
    <property type="match status" value="1"/>
</dbReference>
<dbReference type="Gene3D" id="1.10.1740.10">
    <property type="match status" value="1"/>
</dbReference>
<dbReference type="PANTHER" id="PTHR43133">
    <property type="entry name" value="RNA POLYMERASE ECF-TYPE SIGMA FACTO"/>
    <property type="match status" value="1"/>
</dbReference>
<dbReference type="STRING" id="1280941.HY2_15495"/>
<feature type="domain" description="RNA polymerase sigma factor 70 region 4 type 2" evidence="6">
    <location>
        <begin position="152"/>
        <end position="200"/>
    </location>
</feature>
<dbReference type="eggNOG" id="COG1595">
    <property type="taxonomic scope" value="Bacteria"/>
</dbReference>
<dbReference type="AlphaFoldDB" id="A0A062TZX3"/>
<accession>A0A328K2G5</accession>
<comment type="similarity">
    <text evidence="1">Belongs to the sigma-70 factor family. ECF subfamily.</text>
</comment>
<organism evidence="7 8">
    <name type="scientific">Hyphomonas pacifica</name>
    <dbReference type="NCBI Taxonomy" id="1280941"/>
    <lineage>
        <taxon>Bacteria</taxon>
        <taxon>Pseudomonadati</taxon>
        <taxon>Pseudomonadota</taxon>
        <taxon>Alphaproteobacteria</taxon>
        <taxon>Hyphomonadales</taxon>
        <taxon>Hyphomonadaceae</taxon>
        <taxon>Hyphomonas</taxon>
    </lineage>
</organism>
<dbReference type="Gene3D" id="1.10.10.10">
    <property type="entry name" value="Winged helix-like DNA-binding domain superfamily/Winged helix DNA-binding domain"/>
    <property type="match status" value="1"/>
</dbReference>
<dbReference type="RefSeq" id="WP_034827985.1">
    <property type="nucleotide sequence ID" value="NZ_AWFA01000039.1"/>
</dbReference>
<dbReference type="InterPro" id="IPR039425">
    <property type="entry name" value="RNA_pol_sigma-70-like"/>
</dbReference>
<dbReference type="InterPro" id="IPR013325">
    <property type="entry name" value="RNA_pol_sigma_r2"/>
</dbReference>
<dbReference type="GO" id="GO:0016987">
    <property type="term" value="F:sigma factor activity"/>
    <property type="evidence" value="ECO:0007669"/>
    <property type="project" value="UniProtKB-KW"/>
</dbReference>
<gene>
    <name evidence="7" type="ORF">HY3_16205</name>
</gene>
<proteinExistence type="inferred from homology"/>
<dbReference type="PANTHER" id="PTHR43133:SF63">
    <property type="entry name" value="RNA POLYMERASE SIGMA FACTOR FECI-RELATED"/>
    <property type="match status" value="1"/>
</dbReference>
<feature type="domain" description="RNA polymerase sigma-70 region 2" evidence="5">
    <location>
        <begin position="59"/>
        <end position="113"/>
    </location>
</feature>
<sequence length="214" mass="24251">MNADQVDTGSVKVVRRTRKGVSKRRLPSEARCNLHLHAATIVTLEFQKLFSQHKASLKIALCRRFGDPPPDPDDAIQSAILKFMELKQRDKVQNVGAFLYAMARNSMLDELRRMKVRALHKGQVQREADDTESIDARTPETVLLDQERFTVLDAAIQSLPEDARKLLVLSRIENLSYSQISSQTGLSRAYISRSIQKSMKVLLEYLKKNGVEDA</sequence>
<dbReference type="GO" id="GO:0006352">
    <property type="term" value="P:DNA-templated transcription initiation"/>
    <property type="evidence" value="ECO:0007669"/>
    <property type="project" value="InterPro"/>
</dbReference>
<keyword evidence="3" id="KW-0731">Sigma factor</keyword>
<evidence type="ECO:0000256" key="2">
    <source>
        <dbReference type="ARBA" id="ARBA00023015"/>
    </source>
</evidence>
<reference evidence="7 8" key="1">
    <citation type="submission" date="2013-04" db="EMBL/GenBank/DDBJ databases">
        <title>Hyphomonas sp. T24B3 Genome Sequencing.</title>
        <authorList>
            <person name="Lai Q."/>
            <person name="Shao Z."/>
        </authorList>
    </citation>
    <scope>NUCLEOTIDE SEQUENCE [LARGE SCALE GENOMIC DNA]</scope>
    <source>
        <strain evidence="7 8">T24B3</strain>
    </source>
</reference>
<evidence type="ECO:0000313" key="8">
    <source>
        <dbReference type="Proteomes" id="UP000249123"/>
    </source>
</evidence>
<evidence type="ECO:0000313" key="7">
    <source>
        <dbReference type="EMBL" id="RAN31885.1"/>
    </source>
</evidence>
<evidence type="ECO:0000256" key="3">
    <source>
        <dbReference type="ARBA" id="ARBA00023082"/>
    </source>
</evidence>
<dbReference type="Pfam" id="PF04542">
    <property type="entry name" value="Sigma70_r2"/>
    <property type="match status" value="1"/>
</dbReference>
<dbReference type="SUPFAM" id="SSF88946">
    <property type="entry name" value="Sigma2 domain of RNA polymerase sigma factors"/>
    <property type="match status" value="1"/>
</dbReference>
<keyword evidence="2" id="KW-0805">Transcription regulation</keyword>
<name>A0A062TZX3_9PROT</name>
<dbReference type="InterPro" id="IPR013249">
    <property type="entry name" value="RNA_pol_sigma70_r4_t2"/>
</dbReference>
<evidence type="ECO:0000259" key="5">
    <source>
        <dbReference type="Pfam" id="PF04542"/>
    </source>
</evidence>
<dbReference type="InterPro" id="IPR036388">
    <property type="entry name" value="WH-like_DNA-bd_sf"/>
</dbReference>
<dbReference type="GO" id="GO:0003677">
    <property type="term" value="F:DNA binding"/>
    <property type="evidence" value="ECO:0007669"/>
    <property type="project" value="InterPro"/>
</dbReference>
<dbReference type="InterPro" id="IPR007627">
    <property type="entry name" value="RNA_pol_sigma70_r2"/>
</dbReference>
<keyword evidence="8" id="KW-1185">Reference proteome</keyword>
<dbReference type="InterPro" id="IPR013324">
    <property type="entry name" value="RNA_pol_sigma_r3/r4-like"/>
</dbReference>